<dbReference type="SFLD" id="SFLDS00003">
    <property type="entry name" value="Haloacid_Dehalogenase"/>
    <property type="match status" value="1"/>
</dbReference>
<name>A0A5C5GCF7_9RHOB</name>
<dbReference type="SFLD" id="SFLDG01129">
    <property type="entry name" value="C1.5:_HAD__Beta-PGM__Phosphata"/>
    <property type="match status" value="1"/>
</dbReference>
<dbReference type="Proteomes" id="UP000314011">
    <property type="component" value="Unassembled WGS sequence"/>
</dbReference>
<dbReference type="RefSeq" id="WP_140196823.1">
    <property type="nucleotide sequence ID" value="NZ_CP065915.1"/>
</dbReference>
<dbReference type="InterPro" id="IPR023198">
    <property type="entry name" value="PGP-like_dom2"/>
</dbReference>
<gene>
    <name evidence="1" type="ORF">FHY64_16740</name>
</gene>
<dbReference type="Pfam" id="PF00702">
    <property type="entry name" value="Hydrolase"/>
    <property type="match status" value="1"/>
</dbReference>
<reference evidence="1 2" key="1">
    <citation type="submission" date="2019-06" db="EMBL/GenBank/DDBJ databases">
        <title>Genome of new Rhodobacteraceae sp. SM1903.</title>
        <authorList>
            <person name="Ren X."/>
        </authorList>
    </citation>
    <scope>NUCLEOTIDE SEQUENCE [LARGE SCALE GENOMIC DNA]</scope>
    <source>
        <strain evidence="1 2">SM1903</strain>
    </source>
</reference>
<dbReference type="InterPro" id="IPR006439">
    <property type="entry name" value="HAD-SF_hydro_IA"/>
</dbReference>
<dbReference type="PANTHER" id="PTHR18901:SF38">
    <property type="entry name" value="PSEUDOURIDINE-5'-PHOSPHATASE"/>
    <property type="match status" value="1"/>
</dbReference>
<keyword evidence="2" id="KW-1185">Reference proteome</keyword>
<dbReference type="OrthoDB" id="9797743at2"/>
<dbReference type="GO" id="GO:0016787">
    <property type="term" value="F:hydrolase activity"/>
    <property type="evidence" value="ECO:0007669"/>
    <property type="project" value="UniProtKB-KW"/>
</dbReference>
<comment type="caution">
    <text evidence="1">The sequence shown here is derived from an EMBL/GenBank/DDBJ whole genome shotgun (WGS) entry which is preliminary data.</text>
</comment>
<dbReference type="CDD" id="cd07526">
    <property type="entry name" value="HAD_BPGM_like"/>
    <property type="match status" value="1"/>
</dbReference>
<protein>
    <submittedName>
        <fullName evidence="1">HAD family hydrolase</fullName>
    </submittedName>
</protein>
<proteinExistence type="predicted"/>
<dbReference type="Gene3D" id="3.40.50.1000">
    <property type="entry name" value="HAD superfamily/HAD-like"/>
    <property type="match status" value="1"/>
</dbReference>
<dbReference type="NCBIfam" id="TIGR01509">
    <property type="entry name" value="HAD-SF-IA-v3"/>
    <property type="match status" value="1"/>
</dbReference>
<organism evidence="1 2">
    <name type="scientific">Pelagovum pacificum</name>
    <dbReference type="NCBI Taxonomy" id="2588711"/>
    <lineage>
        <taxon>Bacteria</taxon>
        <taxon>Pseudomonadati</taxon>
        <taxon>Pseudomonadota</taxon>
        <taxon>Alphaproteobacteria</taxon>
        <taxon>Rhodobacterales</taxon>
        <taxon>Paracoccaceae</taxon>
        <taxon>Pelagovum</taxon>
    </lineage>
</organism>
<keyword evidence="1" id="KW-0378">Hydrolase</keyword>
<dbReference type="AlphaFoldDB" id="A0A5C5GCF7"/>
<accession>A0A5C5GCF7</accession>
<sequence length="229" mass="25419">MTGIDTSRVDLVIFDCDGVLIDSEIISAAVLIEQAAALGIRFDFDYVRRHFIGRSFPTVAKTIREDYDRSLPADFEQRYRAALLERFETELHTTEGIEALLPRLGVMSCVATSSSPPRVLRSLSITGLDRFFGHRVYTASQVERGKPAPDLFLFAAQSMGVAPERALVIEDSFPGIDAAQAAGMQLLLYTGGGHFSGSRLDLPPGVLSFDHWRDFPVHLLRPEQEEFSQ</sequence>
<dbReference type="SUPFAM" id="SSF56784">
    <property type="entry name" value="HAD-like"/>
    <property type="match status" value="1"/>
</dbReference>
<evidence type="ECO:0000313" key="1">
    <source>
        <dbReference type="EMBL" id="TNY31652.1"/>
    </source>
</evidence>
<dbReference type="InterPro" id="IPR023214">
    <property type="entry name" value="HAD_sf"/>
</dbReference>
<dbReference type="PANTHER" id="PTHR18901">
    <property type="entry name" value="2-DEOXYGLUCOSE-6-PHOSPHATE PHOSPHATASE 2"/>
    <property type="match status" value="1"/>
</dbReference>
<dbReference type="EMBL" id="VFFF01000002">
    <property type="protein sequence ID" value="TNY31652.1"/>
    <property type="molecule type" value="Genomic_DNA"/>
</dbReference>
<dbReference type="InterPro" id="IPR036412">
    <property type="entry name" value="HAD-like_sf"/>
</dbReference>
<evidence type="ECO:0000313" key="2">
    <source>
        <dbReference type="Proteomes" id="UP000314011"/>
    </source>
</evidence>
<dbReference type="Gene3D" id="1.10.150.240">
    <property type="entry name" value="Putative phosphatase, domain 2"/>
    <property type="match status" value="1"/>
</dbReference>